<dbReference type="Proteomes" id="UP000006263">
    <property type="component" value="Unassembled WGS sequence"/>
</dbReference>
<feature type="transmembrane region" description="Helical" evidence="1">
    <location>
        <begin position="431"/>
        <end position="451"/>
    </location>
</feature>
<feature type="transmembrane region" description="Helical" evidence="1">
    <location>
        <begin position="386"/>
        <end position="405"/>
    </location>
</feature>
<dbReference type="SUPFAM" id="SSF82714">
    <property type="entry name" value="Multidrug efflux transporter AcrB TolC docking domain, DN and DC subdomains"/>
    <property type="match status" value="2"/>
</dbReference>
<dbReference type="PRINTS" id="PR00702">
    <property type="entry name" value="ACRIFLAVINRP"/>
</dbReference>
<feature type="transmembrane region" description="Helical" evidence="1">
    <location>
        <begin position="875"/>
        <end position="894"/>
    </location>
</feature>
<keyword evidence="1" id="KW-0472">Membrane</keyword>
<feature type="transmembrane region" description="Helical" evidence="1">
    <location>
        <begin position="931"/>
        <end position="955"/>
    </location>
</feature>
<dbReference type="PANTHER" id="PTHR32063">
    <property type="match status" value="1"/>
</dbReference>
<evidence type="ECO:0000256" key="1">
    <source>
        <dbReference type="SAM" id="Phobius"/>
    </source>
</evidence>
<keyword evidence="1" id="KW-1133">Transmembrane helix</keyword>
<dbReference type="GO" id="GO:0005886">
    <property type="term" value="C:plasma membrane"/>
    <property type="evidence" value="ECO:0007669"/>
    <property type="project" value="TreeGrafter"/>
</dbReference>
<feature type="transmembrane region" description="Helical" evidence="1">
    <location>
        <begin position="1011"/>
        <end position="1033"/>
    </location>
</feature>
<organism evidence="2 3">
    <name type="scientific">Paraglaciecola mesophila KMM 241</name>
    <dbReference type="NCBI Taxonomy" id="1128912"/>
    <lineage>
        <taxon>Bacteria</taxon>
        <taxon>Pseudomonadati</taxon>
        <taxon>Pseudomonadota</taxon>
        <taxon>Gammaproteobacteria</taxon>
        <taxon>Alteromonadales</taxon>
        <taxon>Alteromonadaceae</taxon>
        <taxon>Paraglaciecola</taxon>
    </lineage>
</organism>
<dbReference type="eggNOG" id="COG0841">
    <property type="taxonomic scope" value="Bacteria"/>
</dbReference>
<dbReference type="Gene3D" id="3.30.70.1430">
    <property type="entry name" value="Multidrug efflux transporter AcrB pore domain"/>
    <property type="match status" value="2"/>
</dbReference>
<dbReference type="OrthoDB" id="9759330at2"/>
<reference evidence="2 3" key="1">
    <citation type="journal article" date="2017" name="Antonie Van Leeuwenhoek">
        <title>Rhizobium rhizosphaerae sp. nov., a novel species isolated from rice rhizosphere.</title>
        <authorList>
            <person name="Zhao J.J."/>
            <person name="Zhang J."/>
            <person name="Zhang R.J."/>
            <person name="Zhang C.W."/>
            <person name="Yin H.Q."/>
            <person name="Zhang X.X."/>
        </authorList>
    </citation>
    <scope>NUCLEOTIDE SEQUENCE [LARGE SCALE GENOMIC DNA]</scope>
    <source>
        <strain evidence="2 3">KMM 241</strain>
    </source>
</reference>
<feature type="transmembrane region" description="Helical" evidence="1">
    <location>
        <begin position="333"/>
        <end position="353"/>
    </location>
</feature>
<feature type="transmembrane region" description="Helical" evidence="1">
    <location>
        <begin position="535"/>
        <end position="555"/>
    </location>
</feature>
<dbReference type="Gene3D" id="3.30.70.1320">
    <property type="entry name" value="Multidrug efflux transporter AcrB pore domain like"/>
    <property type="match status" value="1"/>
</dbReference>
<dbReference type="EMBL" id="BAEP01000080">
    <property type="protein sequence ID" value="GAC26601.1"/>
    <property type="molecule type" value="Genomic_DNA"/>
</dbReference>
<dbReference type="GO" id="GO:0042910">
    <property type="term" value="F:xenobiotic transmembrane transporter activity"/>
    <property type="evidence" value="ECO:0007669"/>
    <property type="project" value="TreeGrafter"/>
</dbReference>
<evidence type="ECO:0000313" key="3">
    <source>
        <dbReference type="Proteomes" id="UP000006263"/>
    </source>
</evidence>
<evidence type="ECO:0000313" key="2">
    <source>
        <dbReference type="EMBL" id="GAC26601.1"/>
    </source>
</evidence>
<feature type="transmembrane region" description="Helical" evidence="1">
    <location>
        <begin position="980"/>
        <end position="999"/>
    </location>
</feature>
<dbReference type="Pfam" id="PF00873">
    <property type="entry name" value="ACR_tran"/>
    <property type="match status" value="1"/>
</dbReference>
<keyword evidence="1" id="KW-0812">Transmembrane</keyword>
<feature type="transmembrane region" description="Helical" evidence="1">
    <location>
        <begin position="901"/>
        <end position="925"/>
    </location>
</feature>
<dbReference type="Gene3D" id="1.20.1640.10">
    <property type="entry name" value="Multidrug efflux transporter AcrB transmembrane domain"/>
    <property type="match status" value="2"/>
</dbReference>
<comment type="caution">
    <text evidence="2">The sequence shown here is derived from an EMBL/GenBank/DDBJ whole genome shotgun (WGS) entry which is preliminary data.</text>
</comment>
<dbReference type="Gene3D" id="3.30.2090.10">
    <property type="entry name" value="Multidrug efflux transporter AcrB TolC docking domain, DN and DC subdomains"/>
    <property type="match status" value="2"/>
</dbReference>
<accession>K6YRI2</accession>
<dbReference type="InterPro" id="IPR027463">
    <property type="entry name" value="AcrB_DN_DC_subdom"/>
</dbReference>
<dbReference type="AlphaFoldDB" id="K6YRI2"/>
<feature type="transmembrane region" description="Helical" evidence="1">
    <location>
        <begin position="360"/>
        <end position="380"/>
    </location>
</feature>
<dbReference type="SUPFAM" id="SSF82866">
    <property type="entry name" value="Multidrug efflux transporter AcrB transmembrane domain"/>
    <property type="match status" value="2"/>
</dbReference>
<feature type="transmembrane region" description="Helical" evidence="1">
    <location>
        <begin position="463"/>
        <end position="490"/>
    </location>
</feature>
<dbReference type="SUPFAM" id="SSF82693">
    <property type="entry name" value="Multidrug efflux transporter AcrB pore domain, PN1, PN2, PC1 and PC2 subdomains"/>
    <property type="match status" value="2"/>
</dbReference>
<name>K6YRI2_9ALTE</name>
<dbReference type="Gene3D" id="3.30.70.1440">
    <property type="entry name" value="Multidrug efflux transporter AcrB pore domain"/>
    <property type="match status" value="1"/>
</dbReference>
<protein>
    <recommendedName>
        <fullName evidence="4">Acriflavin resistance protein</fullName>
    </recommendedName>
</protein>
<gene>
    <name evidence="2" type="ORF">GMES_4330</name>
</gene>
<sequence>MWIVKFALRQRYTIGAFVLLLILIGGRAMQQMSTDILPSIDIPYVNVMWTYPGLSAGDMAAKISSFSEIAIMNNVDDVKQVTSENGNGYSLIRVEFHPDASIEKALTQITGVSQTILKRLPAGMTPPLVVNYTTSSVPILQLAISSNSMTQSQLYDYARLRLRRKIQSIPGLRLSLPFGGAPRQLMIDINPDRLQVYGLTARDVADAIYKQNVTLPSGVLREDKMEFTVSTNASPESVTDFEAIPLKYTEGSLIQLKDVAEIRDGGAVATSMARVGGQAGVIVSVLKLGQASTVDIINEIQSRLPQIRNDAPEGLSITPIFDQSRFVLASRNAVLTEALLVAGLVSVVVLLFLGSVRSTVIVLISIPLALLTSLTGLIALGYTLNIMTLGGLGLAIGILVDNALVEIENINRNIDCGKSVRQAIIDSASQVIFPEFISTLSICIVLIPIFLLGGVSSFVFEPLALAVLLSMVASFFLSRTLVPTLAFMLLPNERKHRATHTSILMRIHHRIEKNLGHIIVLHIANIKKLMPYRRAVIAILFLVVVAVVIGSMSILGRDYFPKSDAGGIRLHLRVASGSRLEETAKQFANVQRLIRNVIPESEIQAIVENIGPPDPINRTWINSMISASSEGEMLIQLNPGHSPTEDYIREIRQQLKTRYPNYDFIFRPADIISQTLNGTADSAIEINITGRDMTGNSQLAKKLIKEIKSINGAVDVMIGQIMAWPDLNISVNRVRAAQLGVSIADISQALLVSLSSSAAYYPNSWANSGISYIVAAQIPPHRMDSLNSLLNIPIKSSTDGNVILRNVVTVKERTRPAKIERRMLAPVVSILVGVDKRDLGGVYDDVAALIKQFSNELKPGNIIVVDGQAKDMLDAYKNLATGMIMAALFVYLLMSVNFQSWALPLVALSAMPLAITGAILALIISQTPLSVSAFMGMIMVMGVTTANSVLVVSFARTEMLLNKSANEAAISAIQTRFKPVLMTATAMLMGMIPMAMALGEGSEQNAPLARAVIGGLLLGTPATLTLVPLILSFRKKSLFKDREENTLVSFN</sequence>
<dbReference type="RefSeq" id="WP_006994752.1">
    <property type="nucleotide sequence ID" value="NZ_BAEP01000080.1"/>
</dbReference>
<evidence type="ECO:0008006" key="4">
    <source>
        <dbReference type="Google" id="ProtNLM"/>
    </source>
</evidence>
<dbReference type="InterPro" id="IPR001036">
    <property type="entry name" value="Acrflvin-R"/>
</dbReference>
<proteinExistence type="predicted"/>
<dbReference type="PANTHER" id="PTHR32063:SF8">
    <property type="entry name" value="CATION EFFLUX PROTEIN"/>
    <property type="match status" value="1"/>
</dbReference>